<reference evidence="1 2" key="1">
    <citation type="journal article" date="2021" name="Plant Biotechnol. J.">
        <title>Multi-omics assisted identification of the key and species-specific regulatory components of drought-tolerant mechanisms in Gossypium stocksii.</title>
        <authorList>
            <person name="Yu D."/>
            <person name="Ke L."/>
            <person name="Zhang D."/>
            <person name="Wu Y."/>
            <person name="Sun Y."/>
            <person name="Mei J."/>
            <person name="Sun J."/>
            <person name="Sun Y."/>
        </authorList>
    </citation>
    <scope>NUCLEOTIDE SEQUENCE [LARGE SCALE GENOMIC DNA]</scope>
    <source>
        <strain evidence="2">cv. E1</strain>
        <tissue evidence="1">Leaf</tissue>
    </source>
</reference>
<comment type="caution">
    <text evidence="1">The sequence shown here is derived from an EMBL/GenBank/DDBJ whole genome shotgun (WGS) entry which is preliminary data.</text>
</comment>
<protein>
    <submittedName>
        <fullName evidence="1">Uncharacterized protein</fullName>
    </submittedName>
</protein>
<organism evidence="1 2">
    <name type="scientific">Gossypium stocksii</name>
    <dbReference type="NCBI Taxonomy" id="47602"/>
    <lineage>
        <taxon>Eukaryota</taxon>
        <taxon>Viridiplantae</taxon>
        <taxon>Streptophyta</taxon>
        <taxon>Embryophyta</taxon>
        <taxon>Tracheophyta</taxon>
        <taxon>Spermatophyta</taxon>
        <taxon>Magnoliopsida</taxon>
        <taxon>eudicotyledons</taxon>
        <taxon>Gunneridae</taxon>
        <taxon>Pentapetalae</taxon>
        <taxon>rosids</taxon>
        <taxon>malvids</taxon>
        <taxon>Malvales</taxon>
        <taxon>Malvaceae</taxon>
        <taxon>Malvoideae</taxon>
        <taxon>Gossypium</taxon>
    </lineage>
</organism>
<dbReference type="EMBL" id="JAIQCV010000004">
    <property type="protein sequence ID" value="KAH1107171.1"/>
    <property type="molecule type" value="Genomic_DNA"/>
</dbReference>
<evidence type="ECO:0000313" key="1">
    <source>
        <dbReference type="EMBL" id="KAH1107171.1"/>
    </source>
</evidence>
<dbReference type="Proteomes" id="UP000828251">
    <property type="component" value="Unassembled WGS sequence"/>
</dbReference>
<proteinExistence type="predicted"/>
<evidence type="ECO:0000313" key="2">
    <source>
        <dbReference type="Proteomes" id="UP000828251"/>
    </source>
</evidence>
<name>A0A9D3W1C8_9ROSI</name>
<gene>
    <name evidence="1" type="ORF">J1N35_010939</name>
</gene>
<sequence>MYTVTIIYFPNVVPGGLLTGMYHLMRTEYGVDQPEEVSFSSSAKSKIKNMVCWGRRFRCRMRSLSLMKHYMSRVRKALERQWFSVSNLRTSFY</sequence>
<accession>A0A9D3W1C8</accession>
<keyword evidence="2" id="KW-1185">Reference proteome</keyword>
<dbReference type="AlphaFoldDB" id="A0A9D3W1C8"/>